<evidence type="ECO:0000259" key="1">
    <source>
        <dbReference type="Pfam" id="PF00534"/>
    </source>
</evidence>
<name>A0A7W6LK33_9HYPH</name>
<dbReference type="AlphaFoldDB" id="A0A7W6LK33"/>
<keyword evidence="3" id="KW-1185">Reference proteome</keyword>
<dbReference type="Proteomes" id="UP000519897">
    <property type="component" value="Unassembled WGS sequence"/>
</dbReference>
<proteinExistence type="predicted"/>
<evidence type="ECO:0000313" key="3">
    <source>
        <dbReference type="Proteomes" id="UP000519897"/>
    </source>
</evidence>
<dbReference type="Gene3D" id="3.40.50.2000">
    <property type="entry name" value="Glycogen Phosphorylase B"/>
    <property type="match status" value="4"/>
</dbReference>
<sequence>MKIALITPHPVPLALGGAENLWWGLQQHFEEHTEHRCDIVSVMSPESSFWDLVSSYETFSKLDLSAYDCVISGKYPGWMVKHPNHICYMLHRLRGLYDTYPMSQHHPAVLKHPKLGNLADWLEEGITNPDPDQIPELFDRLRALRDADLPPDVLAFPGAFSRAVIHFLDNAALSPMRMQRYTAISGTVARRKSYFPPDMPVDVLYPPPHRDNYSCGKSSYFFTSSRLDRPKRIDLLIEAMKSVKGDIPLLIAGTGPDEARLKAIAGDDPRIRFLGYVPDDDMPGLYADARAVPFIPVDEDYGLITIEAMKSGKPVLTVVDSGGPCEFVQHGKTGFICQPQPAALAEWLNRLATNEDEAIAMGKAAEAKVSTINWATVAKGLLEIAAPQARTRVIRPKITVATTFKVYPPMNGGQSRVFHLYRNLAKTFDVDLVTLGATTDVRHEAEIAPGLMEITIPRTDAHAEAEYEVSKRVDHKPVSDITANALLGLTPDYTEALKLSAMTSRIVIACHPFMVDWLKRAAPGKPFWYEAQDVERTLKAAVFGDLPEAGSLLREVELAERECWITAERVFACANRDLEALEQIYGPTRARLSEVPNGVSLENVPYTSLEERRRLQAVGGIGGQQLAIFMGSWHGPNLEAVEDLIVEAPRCPDTRFIILGSVCMPFKDRKLPVNMEMMGAVDMETRDLMLSIADVALNPMRSGTGTNLKMLDYMAAGVPVISTEFGARGLNITDREHYFRSSTSDLHAALAAIRETSEADLERLILAARARVEDEYSWAVIADRFLEEIRGDI</sequence>
<dbReference type="RefSeq" id="WP_165130467.1">
    <property type="nucleotide sequence ID" value="NZ_CP049248.1"/>
</dbReference>
<dbReference type="Pfam" id="PF00534">
    <property type="entry name" value="Glycos_transf_1"/>
    <property type="match status" value="1"/>
</dbReference>
<dbReference type="EMBL" id="JACIEC010000011">
    <property type="protein sequence ID" value="MBB4145789.1"/>
    <property type="molecule type" value="Genomic_DNA"/>
</dbReference>
<dbReference type="SUPFAM" id="SSF53756">
    <property type="entry name" value="UDP-Glycosyltransferase/glycogen phosphorylase"/>
    <property type="match status" value="2"/>
</dbReference>
<dbReference type="PANTHER" id="PTHR12526:SF625">
    <property type="entry name" value="PHOSPHATIDYLINOSITOL GLYCAN-CLASS A"/>
    <property type="match status" value="1"/>
</dbReference>
<keyword evidence="2" id="KW-0808">Transferase</keyword>
<dbReference type="CDD" id="cd03801">
    <property type="entry name" value="GT4_PimA-like"/>
    <property type="match status" value="2"/>
</dbReference>
<gene>
    <name evidence="2" type="ORF">GGQ72_004355</name>
</gene>
<accession>A0A7W6LK33</accession>
<protein>
    <submittedName>
        <fullName evidence="2">Glycosyltransferase involved in cell wall biosynthesis</fullName>
    </submittedName>
</protein>
<feature type="domain" description="Glycosyl transferase family 1" evidence="1">
    <location>
        <begin position="217"/>
        <end position="366"/>
    </location>
</feature>
<evidence type="ECO:0000313" key="2">
    <source>
        <dbReference type="EMBL" id="MBB4145789.1"/>
    </source>
</evidence>
<comment type="caution">
    <text evidence="2">The sequence shown here is derived from an EMBL/GenBank/DDBJ whole genome shotgun (WGS) entry which is preliminary data.</text>
</comment>
<dbReference type="InterPro" id="IPR001296">
    <property type="entry name" value="Glyco_trans_1"/>
</dbReference>
<reference evidence="2 3" key="1">
    <citation type="submission" date="2020-08" db="EMBL/GenBank/DDBJ databases">
        <title>Genomic Encyclopedia of Type Strains, Phase IV (KMG-IV): sequencing the most valuable type-strain genomes for metagenomic binning, comparative biology and taxonomic classification.</title>
        <authorList>
            <person name="Goeker M."/>
        </authorList>
    </citation>
    <scope>NUCLEOTIDE SEQUENCE [LARGE SCALE GENOMIC DNA]</scope>
    <source>
        <strain evidence="2 3">DSM 29514</strain>
    </source>
</reference>
<dbReference type="Pfam" id="PF13692">
    <property type="entry name" value="Glyco_trans_1_4"/>
    <property type="match status" value="1"/>
</dbReference>
<dbReference type="PANTHER" id="PTHR12526">
    <property type="entry name" value="GLYCOSYLTRANSFERASE"/>
    <property type="match status" value="1"/>
</dbReference>
<dbReference type="GO" id="GO:0016757">
    <property type="term" value="F:glycosyltransferase activity"/>
    <property type="evidence" value="ECO:0007669"/>
    <property type="project" value="InterPro"/>
</dbReference>
<organism evidence="2 3">
    <name type="scientific">Rhizobium rhizoryzae</name>
    <dbReference type="NCBI Taxonomy" id="451876"/>
    <lineage>
        <taxon>Bacteria</taxon>
        <taxon>Pseudomonadati</taxon>
        <taxon>Pseudomonadota</taxon>
        <taxon>Alphaproteobacteria</taxon>
        <taxon>Hyphomicrobiales</taxon>
        <taxon>Rhizobiaceae</taxon>
        <taxon>Rhizobium/Agrobacterium group</taxon>
        <taxon>Rhizobium</taxon>
    </lineage>
</organism>